<dbReference type="AlphaFoldDB" id="A0A1H2C8V2"/>
<dbReference type="PROSITE" id="PS50943">
    <property type="entry name" value="HTH_CROC1"/>
    <property type="match status" value="1"/>
</dbReference>
<evidence type="ECO:0000313" key="3">
    <source>
        <dbReference type="Proteomes" id="UP000198688"/>
    </source>
</evidence>
<dbReference type="Pfam" id="PF01381">
    <property type="entry name" value="HTH_3"/>
    <property type="match status" value="1"/>
</dbReference>
<dbReference type="Gene3D" id="1.10.260.40">
    <property type="entry name" value="lambda repressor-like DNA-binding domains"/>
    <property type="match status" value="1"/>
</dbReference>
<gene>
    <name evidence="2" type="ORF">SAMN04489716_5401</name>
</gene>
<keyword evidence="3" id="KW-1185">Reference proteome</keyword>
<dbReference type="RefSeq" id="WP_092547188.1">
    <property type="nucleotide sequence ID" value="NZ_BOMJ01000069.1"/>
</dbReference>
<name>A0A1H2C8V2_9ACTN</name>
<dbReference type="SUPFAM" id="SSF47413">
    <property type="entry name" value="lambda repressor-like DNA-binding domains"/>
    <property type="match status" value="1"/>
</dbReference>
<dbReference type="InterPro" id="IPR001387">
    <property type="entry name" value="Cro/C1-type_HTH"/>
</dbReference>
<dbReference type="EMBL" id="LT629758">
    <property type="protein sequence ID" value="SDT66890.1"/>
    <property type="molecule type" value="Genomic_DNA"/>
</dbReference>
<dbReference type="OrthoDB" id="1768373at2"/>
<evidence type="ECO:0000313" key="2">
    <source>
        <dbReference type="EMBL" id="SDT66890.1"/>
    </source>
</evidence>
<sequence length="270" mass="30058">MVPRTTTGSTEQAKAIRDRRLALNLSIEEAAAKAGIGAKSWSRYESGGAIRHDKARGVCRALGWSKLPEAEPDQGAPGDDWLRKIDRNHEAWSEALCSLGGRTCAIAFAVGSDLLHDHLVDDLQALASEPRGTHLGQLAAAWLDGDLPPQFLPRYDYEFVYGLKAAVIRLRRRFRGGDLVAHTVLEELALYLIFEQVELLADMDPDLFEEDRDGTEWLAEILGDLDIEFLLFNSGLALTPAVSYHFDHWNEMQFHTGKDVEAAEPSRHEP</sequence>
<dbReference type="SMART" id="SM00530">
    <property type="entry name" value="HTH_XRE"/>
    <property type="match status" value="1"/>
</dbReference>
<reference evidence="2 3" key="1">
    <citation type="submission" date="2016-10" db="EMBL/GenBank/DDBJ databases">
        <authorList>
            <person name="de Groot N.N."/>
        </authorList>
    </citation>
    <scope>NUCLEOTIDE SEQUENCE [LARGE SCALE GENOMIC DNA]</scope>
    <source>
        <strain evidence="2 3">DSM 43941</strain>
    </source>
</reference>
<dbReference type="InterPro" id="IPR010982">
    <property type="entry name" value="Lambda_DNA-bd_dom_sf"/>
</dbReference>
<dbReference type="Proteomes" id="UP000198688">
    <property type="component" value="Chromosome I"/>
</dbReference>
<accession>A0A1H2C8V2</accession>
<dbReference type="GO" id="GO:0003677">
    <property type="term" value="F:DNA binding"/>
    <property type="evidence" value="ECO:0007669"/>
    <property type="project" value="InterPro"/>
</dbReference>
<proteinExistence type="predicted"/>
<feature type="domain" description="HTH cro/C1-type" evidence="1">
    <location>
        <begin position="16"/>
        <end position="70"/>
    </location>
</feature>
<organism evidence="2 3">
    <name type="scientific">Actinoplanes derwentensis</name>
    <dbReference type="NCBI Taxonomy" id="113562"/>
    <lineage>
        <taxon>Bacteria</taxon>
        <taxon>Bacillati</taxon>
        <taxon>Actinomycetota</taxon>
        <taxon>Actinomycetes</taxon>
        <taxon>Micromonosporales</taxon>
        <taxon>Micromonosporaceae</taxon>
        <taxon>Actinoplanes</taxon>
    </lineage>
</organism>
<protein>
    <submittedName>
        <fullName evidence="2">Helix-turn-helix domain-containing protein</fullName>
    </submittedName>
</protein>
<evidence type="ECO:0000259" key="1">
    <source>
        <dbReference type="PROSITE" id="PS50943"/>
    </source>
</evidence>